<dbReference type="GO" id="GO:0016787">
    <property type="term" value="F:hydrolase activity"/>
    <property type="evidence" value="ECO:0007669"/>
    <property type="project" value="UniProtKB-KW"/>
</dbReference>
<evidence type="ECO:0000313" key="4">
    <source>
        <dbReference type="Proteomes" id="UP000282184"/>
    </source>
</evidence>
<comment type="caution">
    <text evidence="3">The sequence shown here is derived from an EMBL/GenBank/DDBJ whole genome shotgun (WGS) entry which is preliminary data.</text>
</comment>
<evidence type="ECO:0000313" key="3">
    <source>
        <dbReference type="EMBL" id="RTQ50757.1"/>
    </source>
</evidence>
<dbReference type="InterPro" id="IPR000073">
    <property type="entry name" value="AB_hydrolase_1"/>
</dbReference>
<proteinExistence type="predicted"/>
<keyword evidence="1 3" id="KW-0378">Hydrolase</keyword>
<keyword evidence="4" id="KW-1185">Reference proteome</keyword>
<evidence type="ECO:0000256" key="1">
    <source>
        <dbReference type="ARBA" id="ARBA00022801"/>
    </source>
</evidence>
<dbReference type="RefSeq" id="WP_126692823.1">
    <property type="nucleotide sequence ID" value="NZ_RXOF01000004.1"/>
</dbReference>
<dbReference type="SUPFAM" id="SSF53474">
    <property type="entry name" value="alpha/beta-Hydrolases"/>
    <property type="match status" value="1"/>
</dbReference>
<dbReference type="EMBL" id="RXOF01000004">
    <property type="protein sequence ID" value="RTQ50757.1"/>
    <property type="molecule type" value="Genomic_DNA"/>
</dbReference>
<organism evidence="3 4">
    <name type="scientific">Hymenobacter gummosus</name>
    <dbReference type="NCBI Taxonomy" id="1776032"/>
    <lineage>
        <taxon>Bacteria</taxon>
        <taxon>Pseudomonadati</taxon>
        <taxon>Bacteroidota</taxon>
        <taxon>Cytophagia</taxon>
        <taxon>Cytophagales</taxon>
        <taxon>Hymenobacteraceae</taxon>
        <taxon>Hymenobacter</taxon>
    </lineage>
</organism>
<dbReference type="Proteomes" id="UP000282184">
    <property type="component" value="Unassembled WGS sequence"/>
</dbReference>
<dbReference type="InterPro" id="IPR029058">
    <property type="entry name" value="AB_hydrolase_fold"/>
</dbReference>
<name>A0A3S0JI85_9BACT</name>
<dbReference type="PANTHER" id="PTHR43329">
    <property type="entry name" value="EPOXIDE HYDROLASE"/>
    <property type="match status" value="1"/>
</dbReference>
<dbReference type="PRINTS" id="PR00111">
    <property type="entry name" value="ABHYDROLASE"/>
</dbReference>
<dbReference type="OrthoDB" id="9773293at2"/>
<reference evidence="3 4" key="1">
    <citation type="submission" date="2018-12" db="EMBL/GenBank/DDBJ databases">
        <title>Hymenobacter gummosus sp. nov., isolated from a spring.</title>
        <authorList>
            <person name="Nie L."/>
        </authorList>
    </citation>
    <scope>NUCLEOTIDE SEQUENCE [LARGE SCALE GENOMIC DNA]</scope>
    <source>
        <strain evidence="3 4">KCTC 52166</strain>
    </source>
</reference>
<gene>
    <name evidence="3" type="ORF">EJV47_09010</name>
</gene>
<accession>A0A3S0JI85</accession>
<dbReference type="AlphaFoldDB" id="A0A3S0JI85"/>
<sequence>MQYSLEDHYVETNGVRLHVVQCGPLDGPLIVLLHGFPEFWYGWHRQIPALAAAGYRVWAPDQRGYNLSAKPRRVAAYAVEELVADVLGLLDAAGAERAGVVGHDWGGIVAWHLAARHPERLARVAILNVPHPAVFARTLRRSGRQRLRSWYAFFFQLPWLPEQLARLHYWWAGRRSLTGTSRRGTFGPDDLRRYRLAWSQPGAMRSMIHWYRAAARRGSSVQAGRVAVPLQLIWGRRDAFLEAEMAAESLQYCAQGRLTYFDQATHWVQHEEADRVNELLLAHFATHP</sequence>
<dbReference type="Pfam" id="PF00561">
    <property type="entry name" value="Abhydrolase_1"/>
    <property type="match status" value="1"/>
</dbReference>
<protein>
    <submittedName>
        <fullName evidence="3">Alpha/beta hydrolase</fullName>
    </submittedName>
</protein>
<dbReference type="Gene3D" id="3.40.50.1820">
    <property type="entry name" value="alpha/beta hydrolase"/>
    <property type="match status" value="1"/>
</dbReference>
<dbReference type="InterPro" id="IPR000639">
    <property type="entry name" value="Epox_hydrolase-like"/>
</dbReference>
<feature type="domain" description="AB hydrolase-1" evidence="2">
    <location>
        <begin position="28"/>
        <end position="272"/>
    </location>
</feature>
<dbReference type="PRINTS" id="PR00412">
    <property type="entry name" value="EPOXHYDRLASE"/>
</dbReference>
<evidence type="ECO:0000259" key="2">
    <source>
        <dbReference type="Pfam" id="PF00561"/>
    </source>
</evidence>